<evidence type="ECO:0000256" key="1">
    <source>
        <dbReference type="SAM" id="MobiDB-lite"/>
    </source>
</evidence>
<reference evidence="2" key="1">
    <citation type="journal article" date="2020" name="Nat. Ecol. Evol.">
        <title>Deeply conserved synteny resolves early events in vertebrate evolution.</title>
        <authorList>
            <person name="Simakov O."/>
            <person name="Marletaz F."/>
            <person name="Yue J.X."/>
            <person name="O'Connell B."/>
            <person name="Jenkins J."/>
            <person name="Brandt A."/>
            <person name="Calef R."/>
            <person name="Tung C.H."/>
            <person name="Huang T.K."/>
            <person name="Schmutz J."/>
            <person name="Satoh N."/>
            <person name="Yu J.K."/>
            <person name="Putnam N.H."/>
            <person name="Green R.E."/>
            <person name="Rokhsar D.S."/>
        </authorList>
    </citation>
    <scope>NUCLEOTIDE SEQUENCE [LARGE SCALE GENOMIC DNA]</scope>
    <source>
        <strain evidence="2">S238N-H82</strain>
    </source>
</reference>
<sequence length="269" mass="31740">MPGRDNRKQRQLVSRNWRPWLAFEHPEKTMDQYLSRDGRSMQNRHPADLEAWATQVEINAMSSLLGRRIFVYGKHGFNIKWEWMKYPWCESNTSMLDGRNAIYMQHTNGNHFDVVTATVFNKRQTRSMSRRHREETTEASQVACIKRKTVLNANNDDDDRKRVRRDRERKRYQEDPEYAKAQRDGKKTRYRYHTDDDYSNKMKVPEIPPELKSLNTLESQLIAKRIPFMKVAALPKGAVRQSMQTGLLLGMKKEALLNHLMLNKEGMAP</sequence>
<dbReference type="RefSeq" id="XP_035663437.1">
    <property type="nucleotide sequence ID" value="XM_035807544.1"/>
</dbReference>
<dbReference type="KEGG" id="bfo:118407124"/>
<organism evidence="2 3">
    <name type="scientific">Branchiostoma floridae</name>
    <name type="common">Florida lancelet</name>
    <name type="synonym">Amphioxus</name>
    <dbReference type="NCBI Taxonomy" id="7739"/>
    <lineage>
        <taxon>Eukaryota</taxon>
        <taxon>Metazoa</taxon>
        <taxon>Chordata</taxon>
        <taxon>Cephalochordata</taxon>
        <taxon>Leptocardii</taxon>
        <taxon>Amphioxiformes</taxon>
        <taxon>Branchiostomatidae</taxon>
        <taxon>Branchiostoma</taxon>
    </lineage>
</organism>
<dbReference type="Gene3D" id="3.90.70.80">
    <property type="match status" value="1"/>
</dbReference>
<dbReference type="Proteomes" id="UP000001554">
    <property type="component" value="Chromosome 19"/>
</dbReference>
<proteinExistence type="predicted"/>
<dbReference type="GeneID" id="118407124"/>
<evidence type="ECO:0000313" key="2">
    <source>
        <dbReference type="Proteomes" id="UP000001554"/>
    </source>
</evidence>
<evidence type="ECO:0000313" key="3">
    <source>
        <dbReference type="RefSeq" id="XP_035663437.1"/>
    </source>
</evidence>
<name>A0A9J7HU33_BRAFL</name>
<protein>
    <submittedName>
        <fullName evidence="3">Uncharacterized protein LOC118407124</fullName>
    </submittedName>
</protein>
<accession>A0A9J7HU33</accession>
<keyword evidence="2" id="KW-1185">Reference proteome</keyword>
<dbReference type="AlphaFoldDB" id="A0A9J7HU33"/>
<feature type="compositionally biased region" description="Basic and acidic residues" evidence="1">
    <location>
        <begin position="158"/>
        <end position="187"/>
    </location>
</feature>
<feature type="region of interest" description="Disordered" evidence="1">
    <location>
        <begin position="148"/>
        <end position="187"/>
    </location>
</feature>
<dbReference type="OrthoDB" id="8123539at2759"/>
<reference evidence="3" key="2">
    <citation type="submission" date="2025-08" db="UniProtKB">
        <authorList>
            <consortium name="RefSeq"/>
        </authorList>
    </citation>
    <scope>IDENTIFICATION</scope>
    <source>
        <strain evidence="3">S238N-H82</strain>
        <tissue evidence="3">Testes</tissue>
    </source>
</reference>
<gene>
    <name evidence="3" type="primary">LOC118407124</name>
</gene>